<dbReference type="EMBL" id="JBEDNP010000020">
    <property type="protein sequence ID" value="MEQ3541901.1"/>
    <property type="molecule type" value="Genomic_DNA"/>
</dbReference>
<dbReference type="Gene3D" id="1.10.10.2840">
    <property type="entry name" value="PucR C-terminal helix-turn-helix domain"/>
    <property type="match status" value="1"/>
</dbReference>
<feature type="region of interest" description="Disordered" evidence="1">
    <location>
        <begin position="67"/>
        <end position="86"/>
    </location>
</feature>
<accession>A0ABV1K0Z7</accession>
<evidence type="ECO:0000256" key="1">
    <source>
        <dbReference type="SAM" id="MobiDB-lite"/>
    </source>
</evidence>
<proteinExistence type="predicted"/>
<reference evidence="2 3" key="1">
    <citation type="submission" date="2024-03" db="EMBL/GenBank/DDBJ databases">
        <title>Draft genome sequence of Pseudonocardia tropica JCM 19149.</title>
        <authorList>
            <person name="Butdee W."/>
            <person name="Duangmal K."/>
        </authorList>
    </citation>
    <scope>NUCLEOTIDE SEQUENCE [LARGE SCALE GENOMIC DNA]</scope>
    <source>
        <strain evidence="2 3">JCM 19149</strain>
    </source>
</reference>
<comment type="caution">
    <text evidence="2">The sequence shown here is derived from an EMBL/GenBank/DDBJ whole genome shotgun (WGS) entry which is preliminary data.</text>
</comment>
<sequence>MQELLGRLSALDPEATVGLRVIACFDELVIGNVNTRGLLSAAASLAGCNAGFRQDVPHRSLRVTPRGELLRESGAGPSPEPGPASAKLDGITVWIERTGPAHANDDIILERLALAVRIRHGSGRRDLENRRELGLLLDGTVPAEDRRTAACRIHLTPGRAYRVVAAPLFAVWDEHPSGPEDVVATPHGLIHALVLPAEHESVSARPAGIGVATELEQLHRSFVTAVVALRLCDQPGTTSVLADTYGGLVGLLADMPTDADLPDVDTLGSVMAHAWGPATVDALVRAGSVRHASRIAGVHHSTLQARLDAIGEAMGFEPFDDGIGRSRLGIAYLVWRLRNSRVLDLPAPAASGASEADRDRSAERS</sequence>
<evidence type="ECO:0000313" key="3">
    <source>
        <dbReference type="Proteomes" id="UP001464923"/>
    </source>
</evidence>
<protein>
    <submittedName>
        <fullName evidence="2">PucR family transcriptional regulator</fullName>
    </submittedName>
</protein>
<dbReference type="InterPro" id="IPR042070">
    <property type="entry name" value="PucR_C-HTH_sf"/>
</dbReference>
<dbReference type="RefSeq" id="WP_345643354.1">
    <property type="nucleotide sequence ID" value="NZ_BAABLY010000016.1"/>
</dbReference>
<name>A0ABV1K0Z7_9PSEU</name>
<dbReference type="Proteomes" id="UP001464923">
    <property type="component" value="Unassembled WGS sequence"/>
</dbReference>
<organism evidence="2 3">
    <name type="scientific">Pseudonocardia tropica</name>
    <dbReference type="NCBI Taxonomy" id="681289"/>
    <lineage>
        <taxon>Bacteria</taxon>
        <taxon>Bacillati</taxon>
        <taxon>Actinomycetota</taxon>
        <taxon>Actinomycetes</taxon>
        <taxon>Pseudonocardiales</taxon>
        <taxon>Pseudonocardiaceae</taxon>
        <taxon>Pseudonocardia</taxon>
    </lineage>
</organism>
<gene>
    <name evidence="2" type="ORF">WHI96_24110</name>
</gene>
<evidence type="ECO:0000313" key="2">
    <source>
        <dbReference type="EMBL" id="MEQ3541901.1"/>
    </source>
</evidence>
<keyword evidence="3" id="KW-1185">Reference proteome</keyword>